<gene>
    <name evidence="2" type="ORF">HNP48_007087</name>
</gene>
<dbReference type="InterPro" id="IPR029058">
    <property type="entry name" value="AB_hydrolase_fold"/>
</dbReference>
<comment type="caution">
    <text evidence="2">The sequence shown here is derived from an EMBL/GenBank/DDBJ whole genome shotgun (WGS) entry which is preliminary data.</text>
</comment>
<organism evidence="2 3">
    <name type="scientific">Acidovorax soli</name>
    <dbReference type="NCBI Taxonomy" id="592050"/>
    <lineage>
        <taxon>Bacteria</taxon>
        <taxon>Pseudomonadati</taxon>
        <taxon>Pseudomonadota</taxon>
        <taxon>Betaproteobacteria</taxon>
        <taxon>Burkholderiales</taxon>
        <taxon>Comamonadaceae</taxon>
        <taxon>Acidovorax</taxon>
    </lineage>
</organism>
<feature type="domain" description="AB hydrolase-1" evidence="1">
    <location>
        <begin position="112"/>
        <end position="161"/>
    </location>
</feature>
<accession>A0A7X0PLZ6</accession>
<evidence type="ECO:0000313" key="3">
    <source>
        <dbReference type="Proteomes" id="UP000575083"/>
    </source>
</evidence>
<dbReference type="Pfam" id="PF00561">
    <property type="entry name" value="Abhydrolase_1"/>
    <property type="match status" value="1"/>
</dbReference>
<dbReference type="EMBL" id="JACHLK010000042">
    <property type="protein sequence ID" value="MBB6564355.1"/>
    <property type="molecule type" value="Genomic_DNA"/>
</dbReference>
<sequence length="270" mass="29466">MTLFTKKETSPHHMPPPGLPLLALELRAPWEFGAVLPAWPVLQRAPMGDGHTVIVFPGLTAGDATTAPLRRYLESRSYDTLGWGQGLNLGPREGVLDNAKQQLQQAAQRSGHKVSLVGWSLGGIYARELAKELPDLVRCVVTLGTPFAGPHTSTNAWRIYQFASGRSIEREVASYNLPEAPPVPTTSIYSRTDGVVAWRGSLQAPAKHNPNTENVEVLASHFGIGLNPSAWWVVADRLAQPHGPGAAWQPFRRPSLPGLQLVFPDPHRPR</sequence>
<proteinExistence type="predicted"/>
<evidence type="ECO:0000259" key="1">
    <source>
        <dbReference type="Pfam" id="PF00561"/>
    </source>
</evidence>
<dbReference type="AlphaFoldDB" id="A0A7X0PLZ6"/>
<protein>
    <submittedName>
        <fullName evidence="2">Pimeloyl-ACP methyl ester carboxylesterase</fullName>
    </submittedName>
</protein>
<dbReference type="Proteomes" id="UP000575083">
    <property type="component" value="Unassembled WGS sequence"/>
</dbReference>
<keyword evidence="3" id="KW-1185">Reference proteome</keyword>
<evidence type="ECO:0000313" key="2">
    <source>
        <dbReference type="EMBL" id="MBB6564355.1"/>
    </source>
</evidence>
<reference evidence="2 3" key="1">
    <citation type="submission" date="2020-08" db="EMBL/GenBank/DDBJ databases">
        <title>Functional genomics of gut bacteria from endangered species of beetles.</title>
        <authorList>
            <person name="Carlos-Shanley C."/>
        </authorList>
    </citation>
    <scope>NUCLEOTIDE SEQUENCE [LARGE SCALE GENOMIC DNA]</scope>
    <source>
        <strain evidence="2 3">S00198</strain>
    </source>
</reference>
<dbReference type="SUPFAM" id="SSF53474">
    <property type="entry name" value="alpha/beta-Hydrolases"/>
    <property type="match status" value="1"/>
</dbReference>
<name>A0A7X0PLZ6_9BURK</name>
<dbReference type="InterPro" id="IPR000073">
    <property type="entry name" value="AB_hydrolase_1"/>
</dbReference>
<dbReference type="RefSeq" id="WP_184866312.1">
    <property type="nucleotide sequence ID" value="NZ_JACHLK010000042.1"/>
</dbReference>
<dbReference type="Gene3D" id="3.40.50.1820">
    <property type="entry name" value="alpha/beta hydrolase"/>
    <property type="match status" value="1"/>
</dbReference>